<protein>
    <submittedName>
        <fullName evidence="1">Uncharacterized protein</fullName>
    </submittedName>
</protein>
<evidence type="ECO:0000313" key="1">
    <source>
        <dbReference type="EMBL" id="GAG83250.1"/>
    </source>
</evidence>
<proteinExistence type="predicted"/>
<accession>X1AKZ4</accession>
<dbReference type="EMBL" id="BART01013963">
    <property type="protein sequence ID" value="GAG83250.1"/>
    <property type="molecule type" value="Genomic_DNA"/>
</dbReference>
<name>X1AKZ4_9ZZZZ</name>
<organism evidence="1">
    <name type="scientific">marine sediment metagenome</name>
    <dbReference type="NCBI Taxonomy" id="412755"/>
    <lineage>
        <taxon>unclassified sequences</taxon>
        <taxon>metagenomes</taxon>
        <taxon>ecological metagenomes</taxon>
    </lineage>
</organism>
<reference evidence="1" key="1">
    <citation type="journal article" date="2014" name="Front. Microbiol.">
        <title>High frequency of phylogenetically diverse reductive dehalogenase-homologous genes in deep subseafloor sedimentary metagenomes.</title>
        <authorList>
            <person name="Kawai M."/>
            <person name="Futagami T."/>
            <person name="Toyoda A."/>
            <person name="Takaki Y."/>
            <person name="Nishi S."/>
            <person name="Hori S."/>
            <person name="Arai W."/>
            <person name="Tsubouchi T."/>
            <person name="Morono Y."/>
            <person name="Uchiyama I."/>
            <person name="Ito T."/>
            <person name="Fujiyama A."/>
            <person name="Inagaki F."/>
            <person name="Takami H."/>
        </authorList>
    </citation>
    <scope>NUCLEOTIDE SEQUENCE</scope>
    <source>
        <strain evidence="1">Expedition CK06-06</strain>
    </source>
</reference>
<gene>
    <name evidence="1" type="ORF">S01H4_28211</name>
</gene>
<comment type="caution">
    <text evidence="1">The sequence shown here is derived from an EMBL/GenBank/DDBJ whole genome shotgun (WGS) entry which is preliminary data.</text>
</comment>
<sequence>MNYHSANLKVLFSNKTNPNTLGLRENLIRLVDNIEMINVEYSNHISIGIPCCECYKELFD</sequence>
<dbReference type="AlphaFoldDB" id="X1AKZ4"/>